<keyword evidence="7" id="KW-0378">Hydrolase</keyword>
<feature type="compositionally biased region" description="Low complexity" evidence="12">
    <location>
        <begin position="514"/>
        <end position="530"/>
    </location>
</feature>
<evidence type="ECO:0000256" key="2">
    <source>
        <dbReference type="ARBA" id="ARBA00009334"/>
    </source>
</evidence>
<dbReference type="Pfam" id="PF00270">
    <property type="entry name" value="DEAD"/>
    <property type="match status" value="1"/>
</dbReference>
<accession>A0A7S3R0Q2</accession>
<feature type="compositionally biased region" description="Basic and acidic residues" evidence="12">
    <location>
        <begin position="1114"/>
        <end position="1126"/>
    </location>
</feature>
<dbReference type="GO" id="GO:0016787">
    <property type="term" value="F:hydrolase activity"/>
    <property type="evidence" value="ECO:0007669"/>
    <property type="project" value="UniProtKB-KW"/>
</dbReference>
<evidence type="ECO:0000259" key="13">
    <source>
        <dbReference type="PROSITE" id="PS51192"/>
    </source>
</evidence>
<feature type="region of interest" description="Disordered" evidence="12">
    <location>
        <begin position="514"/>
        <end position="582"/>
    </location>
</feature>
<keyword evidence="6" id="KW-0547">Nucleotide-binding</keyword>
<feature type="domain" description="Helicase ATP-binding" evidence="13">
    <location>
        <begin position="301"/>
        <end position="490"/>
    </location>
</feature>
<feature type="compositionally biased region" description="Low complexity" evidence="12">
    <location>
        <begin position="545"/>
        <end position="573"/>
    </location>
</feature>
<reference evidence="15" key="1">
    <citation type="submission" date="2021-01" db="EMBL/GenBank/DDBJ databases">
        <authorList>
            <person name="Corre E."/>
            <person name="Pelletier E."/>
            <person name="Niang G."/>
            <person name="Scheremetjew M."/>
            <person name="Finn R."/>
            <person name="Kale V."/>
            <person name="Holt S."/>
            <person name="Cochrane G."/>
            <person name="Meng A."/>
            <person name="Brown T."/>
            <person name="Cohen L."/>
        </authorList>
    </citation>
    <scope>NUCLEOTIDE SEQUENCE</scope>
    <source>
        <strain evidence="15">CCMP1320</strain>
    </source>
</reference>
<feature type="region of interest" description="Disordered" evidence="12">
    <location>
        <begin position="808"/>
        <end position="863"/>
    </location>
</feature>
<evidence type="ECO:0000256" key="8">
    <source>
        <dbReference type="ARBA" id="ARBA00022806"/>
    </source>
</evidence>
<keyword evidence="10" id="KW-0539">Nucleus</keyword>
<feature type="region of interest" description="Disordered" evidence="12">
    <location>
        <begin position="1075"/>
        <end position="1189"/>
    </location>
</feature>
<feature type="region of interest" description="Disordered" evidence="12">
    <location>
        <begin position="745"/>
        <end position="783"/>
    </location>
</feature>
<dbReference type="InterPro" id="IPR027417">
    <property type="entry name" value="P-loop_NTPase"/>
</dbReference>
<feature type="compositionally biased region" description="Gly residues" evidence="12">
    <location>
        <begin position="1013"/>
        <end position="1030"/>
    </location>
</feature>
<dbReference type="Pfam" id="PF00271">
    <property type="entry name" value="Helicase_C"/>
    <property type="match status" value="1"/>
</dbReference>
<dbReference type="GO" id="GO:0003676">
    <property type="term" value="F:nucleic acid binding"/>
    <property type="evidence" value="ECO:0007669"/>
    <property type="project" value="InterPro"/>
</dbReference>
<feature type="compositionally biased region" description="Polar residues" evidence="12">
    <location>
        <begin position="844"/>
        <end position="858"/>
    </location>
</feature>
<dbReference type="GO" id="GO:0003724">
    <property type="term" value="F:RNA helicase activity"/>
    <property type="evidence" value="ECO:0007669"/>
    <property type="project" value="UniProtKB-EC"/>
</dbReference>
<evidence type="ECO:0000259" key="14">
    <source>
        <dbReference type="PROSITE" id="PS51194"/>
    </source>
</evidence>
<dbReference type="InterPro" id="IPR000629">
    <property type="entry name" value="RNA-helicase_DEAD-box_CS"/>
</dbReference>
<evidence type="ECO:0000313" key="15">
    <source>
        <dbReference type="EMBL" id="CAE0499141.1"/>
    </source>
</evidence>
<feature type="region of interest" description="Disordered" evidence="12">
    <location>
        <begin position="892"/>
        <end position="923"/>
    </location>
</feature>
<feature type="region of interest" description="Disordered" evidence="12">
    <location>
        <begin position="990"/>
        <end position="1032"/>
    </location>
</feature>
<dbReference type="PROSITE" id="PS00039">
    <property type="entry name" value="DEAD_ATP_HELICASE"/>
    <property type="match status" value="1"/>
</dbReference>
<name>A0A7S3R0Q2_DUNTE</name>
<evidence type="ECO:0000256" key="1">
    <source>
        <dbReference type="ARBA" id="ARBA00004604"/>
    </source>
</evidence>
<comment type="function">
    <text evidence="11">ATP-dependent RNA helicase required for 60S ribosomal subunit synthesis. Involved in efficient pre-rRNA processing, predominantly at site A3, which is necessary for the normal formation of 25S and 5.8S rRNAs.</text>
</comment>
<evidence type="ECO:0000256" key="9">
    <source>
        <dbReference type="ARBA" id="ARBA00022840"/>
    </source>
</evidence>
<feature type="compositionally biased region" description="Basic and acidic residues" evidence="12">
    <location>
        <begin position="1089"/>
        <end position="1101"/>
    </location>
</feature>
<feature type="compositionally biased region" description="Low complexity" evidence="12">
    <location>
        <begin position="894"/>
        <end position="915"/>
    </location>
</feature>
<feature type="compositionally biased region" description="Basic and acidic residues" evidence="12">
    <location>
        <begin position="769"/>
        <end position="783"/>
    </location>
</feature>
<keyword evidence="8" id="KW-0347">Helicase</keyword>
<dbReference type="SUPFAM" id="SSF52540">
    <property type="entry name" value="P-loop containing nucleoside triphosphate hydrolases"/>
    <property type="match status" value="1"/>
</dbReference>
<sequence>MHTHNNMDLHTAGKHVCLHTHMHKQQPLLGSSGLAAWGCHLPRRRTQTCSHHRAHVSAHASLPLHQRRKSCAHTYSHTSSIPLLPPNSHLLWRAYPPPHRSCLVAHTSSSWDAWGSDSEDAEEDLLAELAAKSQQAAAAAAARTSSPGSPALQQQPSPSSPNATTSASPVITSQLSRPAASSYAHLLLPGSSLSSSMTPSTPSMPGLQPPLKPQLDAARLRGRRSMPKPSYMFPRTDPLIDAAYKGTQCMAFDMLTGEKYTRYLKDFNCLRHRPYSFPKRLQENMLAARIRVPTPIQKRAMPAVARGIDVLATAPTGTGKTAAFLLPLIGALLRRHSREGLPRNKAYPAMVVLVPTHELVMQVHEECAALCRATHLRVVALHGGQPIVEEVMAMRKGYSGGGTDIVVATPGRLLDHVERRKTIRLERLAHIVVDEADKLLDLGFEPELRRLMSHLQMPPQDMRQMVLFCASLPQEVRELASKLLKPNYIHITAGLESGVAFLVSQHIIPVETQHTQWSQQQEQLPSQGPQIVTEGGGQPGPLPATTSTSSTLVGTSTSTPSSAGSSTEESQPSIARATSASGAAQEGDAVFATKLRHLAHHVSSNSSSGGLTLVFANTIPQAVKVYSSLAELGHSVSLLHSGLSQASRDETIQCFRYGVTPIMVATGVAARGLDVPDITHVINFDTPRDIHEYVYRIGRTGRAGRHGTSTTYLAVPQDRAVAHDLVAVMQGVGQAPPPWLATLAQKQGAGRARRSGVHVSGWQPEAEGGSEREQDQEQERGQDSKLGTLQEQQPPQCLAALAGEGQQGGLLSHQAQEDASGQPRLPGQGSLPSQQVQGDAGGQSKLSAQGSLPSQQVQGDAGVRQRLPGQSALVMESGDWSDAAIDVGSLLQGSAPTASPSSSSSSGPFDTASSTASNGNDISTEGRVSAKKIATTLEASKLKKQRGVFNRYVATWWGAGPALAPMLNPRQQHMLQRQLQWRQQHSQQVWQQQQQQQQHELGERGASSSAAMGAGGGASKLGGGGGGGGELSDQQLLRQWSEVITKGMARLPSAKMRKRLIKRGALQANKARLEKEELKSMAGNLRGTSQKDKVKGEDVRGSSRQGSATAELAKSGRLEVKDRAESRAQQQYNQQSSGDQLGPQAASVPGSAAALPRSANLPKGRAKPTAKSARAQQPPTRSRHLYDLF</sequence>
<dbReference type="PROSITE" id="PS51194">
    <property type="entry name" value="HELICASE_CTER"/>
    <property type="match status" value="1"/>
</dbReference>
<evidence type="ECO:0000256" key="7">
    <source>
        <dbReference type="ARBA" id="ARBA00022801"/>
    </source>
</evidence>
<keyword evidence="9" id="KW-0067">ATP-binding</keyword>
<dbReference type="EMBL" id="HBIP01023724">
    <property type="protein sequence ID" value="CAE0499141.1"/>
    <property type="molecule type" value="Transcribed_RNA"/>
</dbReference>
<keyword evidence="5" id="KW-0698">rRNA processing</keyword>
<dbReference type="CDD" id="cd18787">
    <property type="entry name" value="SF2_C_DEAD"/>
    <property type="match status" value="1"/>
</dbReference>
<dbReference type="PANTHER" id="PTHR47958">
    <property type="entry name" value="ATP-DEPENDENT RNA HELICASE DBP3"/>
    <property type="match status" value="1"/>
</dbReference>
<dbReference type="InterPro" id="IPR044742">
    <property type="entry name" value="DEAD/DEAH_RhlB"/>
</dbReference>
<evidence type="ECO:0000256" key="3">
    <source>
        <dbReference type="ARBA" id="ARBA00012552"/>
    </source>
</evidence>
<gene>
    <name evidence="15" type="ORF">DTER00134_LOCUS14214</name>
</gene>
<dbReference type="Gene3D" id="3.40.50.300">
    <property type="entry name" value="P-loop containing nucleotide triphosphate hydrolases"/>
    <property type="match status" value="2"/>
</dbReference>
<dbReference type="InterPro" id="IPR001650">
    <property type="entry name" value="Helicase_C-like"/>
</dbReference>
<proteinExistence type="inferred from homology"/>
<dbReference type="AlphaFoldDB" id="A0A7S3R0Q2"/>
<protein>
    <recommendedName>
        <fullName evidence="3">RNA helicase</fullName>
        <ecNumber evidence="3">3.6.4.13</ecNumber>
    </recommendedName>
</protein>
<evidence type="ECO:0000256" key="6">
    <source>
        <dbReference type="ARBA" id="ARBA00022741"/>
    </source>
</evidence>
<evidence type="ECO:0000256" key="10">
    <source>
        <dbReference type="ARBA" id="ARBA00023242"/>
    </source>
</evidence>
<dbReference type="SMART" id="SM00490">
    <property type="entry name" value="HELICc"/>
    <property type="match status" value="1"/>
</dbReference>
<dbReference type="InterPro" id="IPR011545">
    <property type="entry name" value="DEAD/DEAH_box_helicase_dom"/>
</dbReference>
<dbReference type="PROSITE" id="PS51192">
    <property type="entry name" value="HELICASE_ATP_BIND_1"/>
    <property type="match status" value="1"/>
</dbReference>
<organism evidence="15">
    <name type="scientific">Dunaliella tertiolecta</name>
    <name type="common">Green alga</name>
    <dbReference type="NCBI Taxonomy" id="3047"/>
    <lineage>
        <taxon>Eukaryota</taxon>
        <taxon>Viridiplantae</taxon>
        <taxon>Chlorophyta</taxon>
        <taxon>core chlorophytes</taxon>
        <taxon>Chlorophyceae</taxon>
        <taxon>CS clade</taxon>
        <taxon>Chlamydomonadales</taxon>
        <taxon>Dunaliellaceae</taxon>
        <taxon>Dunaliella</taxon>
    </lineage>
</organism>
<evidence type="ECO:0000256" key="12">
    <source>
        <dbReference type="SAM" id="MobiDB-lite"/>
    </source>
</evidence>
<comment type="similarity">
    <text evidence="2">Belongs to the DEAD box helicase family. DDX5/DBP2 subfamily.</text>
</comment>
<feature type="domain" description="Helicase C-terminal" evidence="14">
    <location>
        <begin position="594"/>
        <end position="744"/>
    </location>
</feature>
<keyword evidence="4" id="KW-0690">Ribosome biogenesis</keyword>
<feature type="compositionally biased region" description="Low complexity" evidence="12">
    <location>
        <begin position="1127"/>
        <end position="1140"/>
    </location>
</feature>
<feature type="compositionally biased region" description="Low complexity" evidence="12">
    <location>
        <begin position="137"/>
        <end position="169"/>
    </location>
</feature>
<dbReference type="GO" id="GO:0005524">
    <property type="term" value="F:ATP binding"/>
    <property type="evidence" value="ECO:0007669"/>
    <property type="project" value="UniProtKB-KW"/>
</dbReference>
<evidence type="ECO:0000256" key="5">
    <source>
        <dbReference type="ARBA" id="ARBA00022552"/>
    </source>
</evidence>
<dbReference type="CDD" id="cd00268">
    <property type="entry name" value="DEADc"/>
    <property type="match status" value="1"/>
</dbReference>
<evidence type="ECO:0000256" key="11">
    <source>
        <dbReference type="ARBA" id="ARBA00037449"/>
    </source>
</evidence>
<feature type="region of interest" description="Disordered" evidence="12">
    <location>
        <begin position="137"/>
        <end position="172"/>
    </location>
</feature>
<dbReference type="SMART" id="SM00487">
    <property type="entry name" value="DEXDc"/>
    <property type="match status" value="1"/>
</dbReference>
<evidence type="ECO:0000256" key="4">
    <source>
        <dbReference type="ARBA" id="ARBA00022517"/>
    </source>
</evidence>
<dbReference type="EC" id="3.6.4.13" evidence="3"/>
<comment type="subcellular location">
    <subcellularLocation>
        <location evidence="1">Nucleus</location>
        <location evidence="1">Nucleolus</location>
    </subcellularLocation>
</comment>
<dbReference type="InterPro" id="IPR014001">
    <property type="entry name" value="Helicase_ATP-bd"/>
</dbReference>